<dbReference type="EMBL" id="AMZH03038664">
    <property type="protein sequence ID" value="RRT31522.1"/>
    <property type="molecule type" value="Genomic_DNA"/>
</dbReference>
<protein>
    <submittedName>
        <fullName evidence="1">Uncharacterized protein</fullName>
    </submittedName>
</protein>
<organism evidence="1 2">
    <name type="scientific">Ensete ventricosum</name>
    <name type="common">Abyssinian banana</name>
    <name type="synonym">Musa ensete</name>
    <dbReference type="NCBI Taxonomy" id="4639"/>
    <lineage>
        <taxon>Eukaryota</taxon>
        <taxon>Viridiplantae</taxon>
        <taxon>Streptophyta</taxon>
        <taxon>Embryophyta</taxon>
        <taxon>Tracheophyta</taxon>
        <taxon>Spermatophyta</taxon>
        <taxon>Magnoliopsida</taxon>
        <taxon>Liliopsida</taxon>
        <taxon>Zingiberales</taxon>
        <taxon>Musaceae</taxon>
        <taxon>Ensete</taxon>
    </lineage>
</organism>
<accession>A0A426WXU7</accession>
<sequence>VKFRSVFRAPSWKFKKLAIPDVLAYGKSDEHGFMKKRDDHKLHAKSRAESSCYRFFRHCLGNSKYLPFPTYY</sequence>
<feature type="non-terminal residue" evidence="1">
    <location>
        <position position="1"/>
    </location>
</feature>
<evidence type="ECO:0000313" key="1">
    <source>
        <dbReference type="EMBL" id="RRT31522.1"/>
    </source>
</evidence>
<comment type="caution">
    <text evidence="1">The sequence shown here is derived from an EMBL/GenBank/DDBJ whole genome shotgun (WGS) entry which is preliminary data.</text>
</comment>
<dbReference type="AlphaFoldDB" id="A0A426WXU7"/>
<proteinExistence type="predicted"/>
<dbReference type="Proteomes" id="UP000287651">
    <property type="component" value="Unassembled WGS sequence"/>
</dbReference>
<name>A0A426WXU7_ENSVE</name>
<gene>
    <name evidence="1" type="ORF">B296_00057849</name>
</gene>
<reference evidence="1 2" key="1">
    <citation type="journal article" date="2014" name="Agronomy (Basel)">
        <title>A Draft Genome Sequence for Ensete ventricosum, the Drought-Tolerant Tree Against Hunger.</title>
        <authorList>
            <person name="Harrison J."/>
            <person name="Moore K.A."/>
            <person name="Paszkiewicz K."/>
            <person name="Jones T."/>
            <person name="Grant M."/>
            <person name="Ambacheew D."/>
            <person name="Muzemil S."/>
            <person name="Studholme D.J."/>
        </authorList>
    </citation>
    <scope>NUCLEOTIDE SEQUENCE [LARGE SCALE GENOMIC DNA]</scope>
</reference>
<evidence type="ECO:0000313" key="2">
    <source>
        <dbReference type="Proteomes" id="UP000287651"/>
    </source>
</evidence>